<keyword evidence="2" id="KW-1185">Reference proteome</keyword>
<organism evidence="1 2">
    <name type="scientific">Petrolisthes cinctipes</name>
    <name type="common">Flat porcelain crab</name>
    <dbReference type="NCBI Taxonomy" id="88211"/>
    <lineage>
        <taxon>Eukaryota</taxon>
        <taxon>Metazoa</taxon>
        <taxon>Ecdysozoa</taxon>
        <taxon>Arthropoda</taxon>
        <taxon>Crustacea</taxon>
        <taxon>Multicrustacea</taxon>
        <taxon>Malacostraca</taxon>
        <taxon>Eumalacostraca</taxon>
        <taxon>Eucarida</taxon>
        <taxon>Decapoda</taxon>
        <taxon>Pleocyemata</taxon>
        <taxon>Anomura</taxon>
        <taxon>Galatheoidea</taxon>
        <taxon>Porcellanidae</taxon>
        <taxon>Petrolisthes</taxon>
    </lineage>
</organism>
<sequence length="47" mass="5430">LLAAPDVEVEPRDLVEQLDFRQVDERVEDITLHPVLHQLLITIRDLG</sequence>
<reference evidence="1" key="1">
    <citation type="submission" date="2023-10" db="EMBL/GenBank/DDBJ databases">
        <title>Genome assemblies of two species of porcelain crab, Petrolisthes cinctipes and Petrolisthes manimaculis (Anomura: Porcellanidae).</title>
        <authorList>
            <person name="Angst P."/>
        </authorList>
    </citation>
    <scope>NUCLEOTIDE SEQUENCE</scope>
    <source>
        <strain evidence="1">PB745_01</strain>
        <tissue evidence="1">Gill</tissue>
    </source>
</reference>
<evidence type="ECO:0000313" key="1">
    <source>
        <dbReference type="EMBL" id="KAK3849542.1"/>
    </source>
</evidence>
<feature type="non-terminal residue" evidence="1">
    <location>
        <position position="1"/>
    </location>
</feature>
<protein>
    <submittedName>
        <fullName evidence="1">Uncharacterized protein</fullName>
    </submittedName>
</protein>
<proteinExistence type="predicted"/>
<accession>A0AAE1BG77</accession>
<comment type="caution">
    <text evidence="1">The sequence shown here is derived from an EMBL/GenBank/DDBJ whole genome shotgun (WGS) entry which is preliminary data.</text>
</comment>
<dbReference type="EMBL" id="JAWQEG010008848">
    <property type="protein sequence ID" value="KAK3849542.1"/>
    <property type="molecule type" value="Genomic_DNA"/>
</dbReference>
<evidence type="ECO:0000313" key="2">
    <source>
        <dbReference type="Proteomes" id="UP001286313"/>
    </source>
</evidence>
<dbReference type="Proteomes" id="UP001286313">
    <property type="component" value="Unassembled WGS sequence"/>
</dbReference>
<name>A0AAE1BG77_PETCI</name>
<gene>
    <name evidence="1" type="ORF">Pcinc_043708</name>
</gene>
<dbReference type="AlphaFoldDB" id="A0AAE1BG77"/>